<evidence type="ECO:0000313" key="3">
    <source>
        <dbReference type="EMBL" id="VFJ91094.1"/>
    </source>
</evidence>
<reference evidence="2" key="1">
    <citation type="submission" date="2019-02" db="EMBL/GenBank/DDBJ databases">
        <authorList>
            <person name="Gruber-Vodicka R. H."/>
            <person name="Seah K. B. B."/>
        </authorList>
    </citation>
    <scope>NUCLEOTIDE SEQUENCE</scope>
    <source>
        <strain evidence="4">BECK_SA2B12</strain>
        <strain evidence="2">BECK_SA2B15</strain>
        <strain evidence="3">BECK_SA2B20</strain>
    </source>
</reference>
<evidence type="ECO:0000256" key="1">
    <source>
        <dbReference type="SAM" id="MobiDB-lite"/>
    </source>
</evidence>
<proteinExistence type="predicted"/>
<dbReference type="EMBL" id="CAADFG010000014">
    <property type="protein sequence ID" value="VFJ89248.1"/>
    <property type="molecule type" value="Genomic_DNA"/>
</dbReference>
<evidence type="ECO:0000313" key="4">
    <source>
        <dbReference type="EMBL" id="VFJ97404.1"/>
    </source>
</evidence>
<sequence length="100" mass="11072">MIAFTKADLLLGSGDSDTENPADSPANESKNYNRPITIDPKGKAMVEKEDRIKAYFQDIIEYLGSETNRFHVIFTSVFAKGKADGARFGMDELARSVLPK</sequence>
<evidence type="ECO:0000313" key="2">
    <source>
        <dbReference type="EMBL" id="VFJ89248.1"/>
    </source>
</evidence>
<name>A0A450UAY1_9GAMM</name>
<gene>
    <name evidence="2" type="ORF">BECKH772A_GA0070896_100145</name>
    <name evidence="3" type="ORF">BECKH772B_GA0070898_100145</name>
    <name evidence="4" type="ORF">BECKH772C_GA0070978_100135</name>
</gene>
<dbReference type="EMBL" id="CAADFJ010000013">
    <property type="protein sequence ID" value="VFJ97404.1"/>
    <property type="molecule type" value="Genomic_DNA"/>
</dbReference>
<dbReference type="EMBL" id="CAADFI010000014">
    <property type="protein sequence ID" value="VFJ91094.1"/>
    <property type="molecule type" value="Genomic_DNA"/>
</dbReference>
<organism evidence="2">
    <name type="scientific">Candidatus Kentrum eta</name>
    <dbReference type="NCBI Taxonomy" id="2126337"/>
    <lineage>
        <taxon>Bacteria</taxon>
        <taxon>Pseudomonadati</taxon>
        <taxon>Pseudomonadota</taxon>
        <taxon>Gammaproteobacteria</taxon>
        <taxon>Candidatus Kentrum</taxon>
    </lineage>
</organism>
<dbReference type="AlphaFoldDB" id="A0A450UAY1"/>
<accession>A0A450UAY1</accession>
<protein>
    <submittedName>
        <fullName evidence="2">Uncharacterized protein</fullName>
    </submittedName>
</protein>
<feature type="region of interest" description="Disordered" evidence="1">
    <location>
        <begin position="1"/>
        <end position="38"/>
    </location>
</feature>